<evidence type="ECO:0000256" key="1">
    <source>
        <dbReference type="SAM" id="MobiDB-lite"/>
    </source>
</evidence>
<gene>
    <name evidence="2" type="ORF">B0I31_102364</name>
</gene>
<evidence type="ECO:0000313" key="3">
    <source>
        <dbReference type="Proteomes" id="UP000241118"/>
    </source>
</evidence>
<name>A0A2P8IFZ3_SACCR</name>
<reference evidence="2 3" key="1">
    <citation type="submission" date="2018-03" db="EMBL/GenBank/DDBJ databases">
        <title>Genomic Encyclopedia of Type Strains, Phase III (KMG-III): the genomes of soil and plant-associated and newly described type strains.</title>
        <authorList>
            <person name="Whitman W."/>
        </authorList>
    </citation>
    <scope>NUCLEOTIDE SEQUENCE [LARGE SCALE GENOMIC DNA]</scope>
    <source>
        <strain evidence="2 3">CGMCC 4.7097</strain>
    </source>
</reference>
<dbReference type="EMBL" id="PYAX01000002">
    <property type="protein sequence ID" value="PSL57386.1"/>
    <property type="molecule type" value="Genomic_DNA"/>
</dbReference>
<feature type="compositionally biased region" description="Polar residues" evidence="1">
    <location>
        <begin position="16"/>
        <end position="28"/>
    </location>
</feature>
<feature type="region of interest" description="Disordered" evidence="1">
    <location>
        <begin position="1"/>
        <end position="36"/>
    </location>
</feature>
<proteinExistence type="predicted"/>
<organism evidence="2 3">
    <name type="scientific">Saccharothrix carnea</name>
    <dbReference type="NCBI Taxonomy" id="1280637"/>
    <lineage>
        <taxon>Bacteria</taxon>
        <taxon>Bacillati</taxon>
        <taxon>Actinomycetota</taxon>
        <taxon>Actinomycetes</taxon>
        <taxon>Pseudonocardiales</taxon>
        <taxon>Pseudonocardiaceae</taxon>
        <taxon>Saccharothrix</taxon>
    </lineage>
</organism>
<accession>A0A2P8IFZ3</accession>
<evidence type="ECO:0000313" key="2">
    <source>
        <dbReference type="EMBL" id="PSL57386.1"/>
    </source>
</evidence>
<dbReference type="Proteomes" id="UP000241118">
    <property type="component" value="Unassembled WGS sequence"/>
</dbReference>
<protein>
    <submittedName>
        <fullName evidence="2">Uncharacterized protein</fullName>
    </submittedName>
</protein>
<dbReference type="AlphaFoldDB" id="A0A2P8IFZ3"/>
<comment type="caution">
    <text evidence="2">The sequence shown here is derived from an EMBL/GenBank/DDBJ whole genome shotgun (WGS) entry which is preliminary data.</text>
</comment>
<sequence>MGDIPQAFSMEGLFNTAHQPSGTSTRTSAGKEEQAL</sequence>
<keyword evidence="3" id="KW-1185">Reference proteome</keyword>